<dbReference type="InterPro" id="IPR012674">
    <property type="entry name" value="Calycin"/>
</dbReference>
<dbReference type="InterPro" id="IPR015231">
    <property type="entry name" value="DUF1934"/>
</dbReference>
<dbReference type="SUPFAM" id="SSF50814">
    <property type="entry name" value="Lipocalins"/>
    <property type="match status" value="1"/>
</dbReference>
<organism evidence="2 3">
    <name type="scientific">Aeribacillus pallidus</name>
    <dbReference type="NCBI Taxonomy" id="33936"/>
    <lineage>
        <taxon>Bacteria</taxon>
        <taxon>Bacillati</taxon>
        <taxon>Bacillota</taxon>
        <taxon>Bacilli</taxon>
        <taxon>Bacillales</taxon>
        <taxon>Bacillaceae</taxon>
        <taxon>Aeribacillus</taxon>
    </lineage>
</organism>
<evidence type="ECO:0008006" key="5">
    <source>
        <dbReference type="Google" id="ProtNLM"/>
    </source>
</evidence>
<sequence length="141" mass="16779">MRVPVQIYVQNKIFQNQTEEERIEFYTTGEFFKKQHTFYLVYDEIQDDETVKTLIKISEKETTLIRSGGIRLRQRFKQGQKTYANYETPYGTLKLAAETKSLIWHTDEEKHGTLSIEYLLEINGDTPRLHSLSIQFKKEEH</sequence>
<dbReference type="OrthoDB" id="2352933at2"/>
<reference evidence="2 3" key="1">
    <citation type="submission" date="2016-04" db="EMBL/GenBank/DDBJ databases">
        <title>Draft genome sequence of Aeribacillus pallidus 8m3 from petroleum reservoir.</title>
        <authorList>
            <person name="Poltaraus A.B."/>
            <person name="Nazina T.N."/>
            <person name="Tourova T.P."/>
            <person name="Malakho S.M."/>
            <person name="Korshunova A.V."/>
            <person name="Sokolova D.S."/>
        </authorList>
    </citation>
    <scope>NUCLEOTIDE SEQUENCE [LARGE SCALE GENOMIC DNA]</scope>
    <source>
        <strain evidence="2 3">8m3</strain>
    </source>
</reference>
<reference evidence="1 4" key="2">
    <citation type="submission" date="2016-10" db="EMBL/GenBank/DDBJ databases">
        <title>The whole genome sequencing and assembly of Aeribacillus pallidus KCTC3564 strain.</title>
        <authorList>
            <person name="Lee Y.-J."/>
            <person name="Park M.-K."/>
            <person name="Yi H."/>
            <person name="Bahn Y.-S."/>
            <person name="Kim J.F."/>
            <person name="Lee D.-W."/>
        </authorList>
    </citation>
    <scope>NUCLEOTIDE SEQUENCE [LARGE SCALE GENOMIC DNA]</scope>
    <source>
        <strain evidence="1 4">KCTC3564</strain>
    </source>
</reference>
<dbReference type="Pfam" id="PF09148">
    <property type="entry name" value="DUF1934"/>
    <property type="match status" value="1"/>
</dbReference>
<evidence type="ECO:0000313" key="4">
    <source>
        <dbReference type="Proteomes" id="UP000214606"/>
    </source>
</evidence>
<dbReference type="KEGG" id="apak:AP3564_04080"/>
<name>A0A165WSY1_9BACI</name>
<accession>A0A165WSY1</accession>
<protein>
    <recommendedName>
        <fullName evidence="5">Beta-barrel protein YwiB</fullName>
    </recommendedName>
</protein>
<dbReference type="EMBL" id="CP017703">
    <property type="protein sequence ID" value="ASS89541.1"/>
    <property type="molecule type" value="Genomic_DNA"/>
</dbReference>
<proteinExistence type="predicted"/>
<dbReference type="Proteomes" id="UP000214606">
    <property type="component" value="Chromosome"/>
</dbReference>
<dbReference type="Proteomes" id="UP000076476">
    <property type="component" value="Unassembled WGS sequence"/>
</dbReference>
<dbReference type="STRING" id="33936.AZI98_14865"/>
<dbReference type="RefSeq" id="WP_063389048.1">
    <property type="nucleotide sequence ID" value="NZ_CP017703.1"/>
</dbReference>
<dbReference type="Gene3D" id="2.40.128.20">
    <property type="match status" value="1"/>
</dbReference>
<dbReference type="AlphaFoldDB" id="A0A165WSY1"/>
<evidence type="ECO:0000313" key="3">
    <source>
        <dbReference type="Proteomes" id="UP000076476"/>
    </source>
</evidence>
<gene>
    <name evidence="1" type="ORF">AP3564_04080</name>
    <name evidence="2" type="ORF">AZI98_14865</name>
</gene>
<evidence type="ECO:0000313" key="1">
    <source>
        <dbReference type="EMBL" id="ASS89541.1"/>
    </source>
</evidence>
<dbReference type="GeneID" id="301127831"/>
<accession>A0A161W0A7</accession>
<keyword evidence="3" id="KW-1185">Reference proteome</keyword>
<evidence type="ECO:0000313" key="2">
    <source>
        <dbReference type="EMBL" id="KZN95283.1"/>
    </source>
</evidence>
<dbReference type="EMBL" id="LWBR01000058">
    <property type="protein sequence ID" value="KZN95283.1"/>
    <property type="molecule type" value="Genomic_DNA"/>
</dbReference>